<dbReference type="FunFam" id="2.40.70.10:FF:000013">
    <property type="entry name" value="Aspartyl protease AED1"/>
    <property type="match status" value="1"/>
</dbReference>
<dbReference type="PROSITE" id="PS51767">
    <property type="entry name" value="PEPTIDASE_A1"/>
    <property type="match status" value="1"/>
</dbReference>
<dbReference type="InterPro" id="IPR001461">
    <property type="entry name" value="Aspartic_peptidase_A1"/>
</dbReference>
<dbReference type="MEROPS" id="A01.050"/>
<dbReference type="PANTHER" id="PTHR13683">
    <property type="entry name" value="ASPARTYL PROTEASES"/>
    <property type="match status" value="1"/>
</dbReference>
<keyword evidence="3" id="KW-0732">Signal</keyword>
<name>K7VTT6_MAIZE</name>
<dbReference type="Pfam" id="PF14543">
    <property type="entry name" value="TAXi_N"/>
    <property type="match status" value="1"/>
</dbReference>
<dbReference type="EMBL" id="CM000785">
    <property type="protein sequence ID" value="AQL03311.1"/>
    <property type="molecule type" value="Genomic_DNA"/>
</dbReference>
<dbReference type="PaxDb" id="4577-GRMZM2G033685_P01"/>
<accession>K7VTT6</accession>
<reference evidence="9" key="1">
    <citation type="submission" date="2015-12" db="EMBL/GenBank/DDBJ databases">
        <title>Update maize B73 reference genome by single molecule sequencing technologies.</title>
        <authorList>
            <consortium name="Maize Genome Sequencing Project"/>
            <person name="Ware D."/>
        </authorList>
    </citation>
    <scope>NUCLEOTIDE SEQUENCE</scope>
    <source>
        <tissue evidence="9">Seedling</tissue>
    </source>
</reference>
<evidence type="ECO:0000256" key="1">
    <source>
        <dbReference type="ARBA" id="ARBA00007447"/>
    </source>
</evidence>
<dbReference type="GO" id="GO:0004190">
    <property type="term" value="F:aspartic-type endopeptidase activity"/>
    <property type="evidence" value="ECO:0007669"/>
    <property type="project" value="UniProtKB-KW"/>
</dbReference>
<dbReference type="InterPro" id="IPR032861">
    <property type="entry name" value="TAXi_N"/>
</dbReference>
<dbReference type="Gene3D" id="2.40.70.10">
    <property type="entry name" value="Acid Proteases"/>
    <property type="match status" value="2"/>
</dbReference>
<sequence length="469" mass="49999">MASALQLSLLVLCSYGCTIALAVATGHQERKFTVVPTAFLQSSSEEASCSTPRGTPHANRVSVPLAHRNGPCSPVRGKGELPRAEMLRRDRERTEYIIRRASRSRRLQDNNDAVSVPTQLGSSYDSQEYVATVGLGTPAVPQTLILDTGSSLTWVQCKPCNSSQCYPQRLPLFDPNTSSSYSPVPCDSQECRALAAGIDGDGCTSDGDWGCAYEIHYGSGATPAGEYSTDALTLGPGAIVKRFHFGCGHHQQRGKFDMADGVLGLGRLPQSLAWQASARRGGGVFSHCLPPTGVSTGFLALGAPHDTSAFVFTPLLTMDDQPWFYQLMPTAISVAGQLLDIPPAVFREGVITDSGTVLSALQETAYTALRTAFRSAMAEYPLAPPVGHLDTCFNFTGYDNVTVPTVSLTFRGGATVHLDASSGVLMDGCLAFWSSGDEYTGLIGSVSQRTIEVLYDMPGRKVGFRTGAC</sequence>
<gene>
    <name evidence="9" type="ORF">ZEAMMB73_Zm00001d045849</name>
</gene>
<protein>
    <submittedName>
        <fullName evidence="9">Aspartyl protease AED1</fullName>
    </submittedName>
</protein>
<evidence type="ECO:0000256" key="7">
    <source>
        <dbReference type="PIRSR" id="PIRSR601461-1"/>
    </source>
</evidence>
<dbReference type="InterPro" id="IPR001969">
    <property type="entry name" value="Aspartic_peptidase_AS"/>
</dbReference>
<dbReference type="FunFam" id="2.40.70.10:FF:000021">
    <property type="entry name" value="Aspartyl protease AED1"/>
    <property type="match status" value="1"/>
</dbReference>
<dbReference type="PANTHER" id="PTHR13683:SF664">
    <property type="entry name" value="OS05G0203912 PROTEIN"/>
    <property type="match status" value="1"/>
</dbReference>
<evidence type="ECO:0000256" key="5">
    <source>
        <dbReference type="ARBA" id="ARBA00022801"/>
    </source>
</evidence>
<evidence type="ECO:0000256" key="8">
    <source>
        <dbReference type="RuleBase" id="RU000454"/>
    </source>
</evidence>
<keyword evidence="2 8" id="KW-0645">Protease</keyword>
<keyword evidence="4 8" id="KW-0064">Aspartyl protease</keyword>
<dbReference type="InterPro" id="IPR033121">
    <property type="entry name" value="PEPTIDASE_A1"/>
</dbReference>
<feature type="active site" evidence="7">
    <location>
        <position position="353"/>
    </location>
</feature>
<dbReference type="InterPro" id="IPR021109">
    <property type="entry name" value="Peptidase_aspartic_dom_sf"/>
</dbReference>
<feature type="active site" evidence="7">
    <location>
        <position position="147"/>
    </location>
</feature>
<dbReference type="InParanoid" id="K7VTT6"/>
<dbReference type="AlphaFoldDB" id="K7VTT6"/>
<dbReference type="Pfam" id="PF14541">
    <property type="entry name" value="TAXi_C"/>
    <property type="match status" value="1"/>
</dbReference>
<dbReference type="InterPro" id="IPR032799">
    <property type="entry name" value="TAXi_C"/>
</dbReference>
<evidence type="ECO:0000256" key="3">
    <source>
        <dbReference type="ARBA" id="ARBA00022729"/>
    </source>
</evidence>
<proteinExistence type="inferred from homology"/>
<evidence type="ECO:0000256" key="6">
    <source>
        <dbReference type="ARBA" id="ARBA00023157"/>
    </source>
</evidence>
<comment type="similarity">
    <text evidence="1 8">Belongs to the peptidase A1 family.</text>
</comment>
<dbReference type="HOGENOM" id="CLU_005738_5_2_1"/>
<keyword evidence="5 8" id="KW-0378">Hydrolase</keyword>
<organism evidence="9">
    <name type="scientific">Zea mays</name>
    <name type="common">Maize</name>
    <dbReference type="NCBI Taxonomy" id="4577"/>
    <lineage>
        <taxon>Eukaryota</taxon>
        <taxon>Viridiplantae</taxon>
        <taxon>Streptophyta</taxon>
        <taxon>Embryophyta</taxon>
        <taxon>Tracheophyta</taxon>
        <taxon>Spermatophyta</taxon>
        <taxon>Magnoliopsida</taxon>
        <taxon>Liliopsida</taxon>
        <taxon>Poales</taxon>
        <taxon>Poaceae</taxon>
        <taxon>PACMAD clade</taxon>
        <taxon>Panicoideae</taxon>
        <taxon>Andropogonodae</taxon>
        <taxon>Andropogoneae</taxon>
        <taxon>Tripsacinae</taxon>
        <taxon>Zea</taxon>
    </lineage>
</organism>
<dbReference type="eggNOG" id="KOG1339">
    <property type="taxonomic scope" value="Eukaryota"/>
</dbReference>
<dbReference type="PROSITE" id="PS00141">
    <property type="entry name" value="ASP_PROTEASE"/>
    <property type="match status" value="1"/>
</dbReference>
<dbReference type="OMA" id="PCDSQEC"/>
<dbReference type="PRINTS" id="PR00792">
    <property type="entry name" value="PEPSIN"/>
</dbReference>
<dbReference type="GO" id="GO:0006508">
    <property type="term" value="P:proteolysis"/>
    <property type="evidence" value="ECO:0007669"/>
    <property type="project" value="UniProtKB-KW"/>
</dbReference>
<dbReference type="SMR" id="K7VTT6"/>
<keyword evidence="6" id="KW-1015">Disulfide bond</keyword>
<dbReference type="SUPFAM" id="SSF50630">
    <property type="entry name" value="Acid proteases"/>
    <property type="match status" value="1"/>
</dbReference>
<evidence type="ECO:0000256" key="4">
    <source>
        <dbReference type="ARBA" id="ARBA00022750"/>
    </source>
</evidence>
<evidence type="ECO:0000256" key="2">
    <source>
        <dbReference type="ARBA" id="ARBA00022670"/>
    </source>
</evidence>
<evidence type="ECO:0000313" key="9">
    <source>
        <dbReference type="EMBL" id="AQL03311.1"/>
    </source>
</evidence>